<evidence type="ECO:0000313" key="2">
    <source>
        <dbReference type="Proteomes" id="UP000242715"/>
    </source>
</evidence>
<dbReference type="Proteomes" id="UP000242715">
    <property type="component" value="Unassembled WGS sequence"/>
</dbReference>
<evidence type="ECO:0000313" key="1">
    <source>
        <dbReference type="EMBL" id="GAU37513.1"/>
    </source>
</evidence>
<evidence type="ECO:0008006" key="3">
    <source>
        <dbReference type="Google" id="ProtNLM"/>
    </source>
</evidence>
<sequence length="288" mass="32219">MGSKDIDFSSKLLNYVGSLPIKTLSELLNCNSPGVSVVPVWFDSVVEGVDMWFSEDVTVVQPRFRMKMKVTDGDNVVVFSVFDDQVQKLAMETCPLMLSMGESCSLYPDEMECFYGDAYLCKVEKRDVQDFESIPCFRVNSVCNEVGVLDVFFDEYLPNHDSYVGRSDVSAEKEIVGIPALCSSLSVPQEDPLEVFDPVVSTWCSDSEHDSSTLLLEDAVEFAPTPTPSQSLFSRREKISEVGMGRCVETLVYSRRKSAVKRKLCFDDVGDHVVRKIGGLKKSDNRDE</sequence>
<name>A0A2Z6N5Z9_TRISU</name>
<dbReference type="Gene3D" id="2.40.50.140">
    <property type="entry name" value="Nucleic acid-binding proteins"/>
    <property type="match status" value="1"/>
</dbReference>
<organism evidence="1 2">
    <name type="scientific">Trifolium subterraneum</name>
    <name type="common">Subterranean clover</name>
    <dbReference type="NCBI Taxonomy" id="3900"/>
    <lineage>
        <taxon>Eukaryota</taxon>
        <taxon>Viridiplantae</taxon>
        <taxon>Streptophyta</taxon>
        <taxon>Embryophyta</taxon>
        <taxon>Tracheophyta</taxon>
        <taxon>Spermatophyta</taxon>
        <taxon>Magnoliopsida</taxon>
        <taxon>eudicotyledons</taxon>
        <taxon>Gunneridae</taxon>
        <taxon>Pentapetalae</taxon>
        <taxon>rosids</taxon>
        <taxon>fabids</taxon>
        <taxon>Fabales</taxon>
        <taxon>Fabaceae</taxon>
        <taxon>Papilionoideae</taxon>
        <taxon>50 kb inversion clade</taxon>
        <taxon>NPAAA clade</taxon>
        <taxon>Hologalegina</taxon>
        <taxon>IRL clade</taxon>
        <taxon>Trifolieae</taxon>
        <taxon>Trifolium</taxon>
    </lineage>
</organism>
<dbReference type="AlphaFoldDB" id="A0A2Z6N5Z9"/>
<accession>A0A2Z6N5Z9</accession>
<reference evidence="2" key="1">
    <citation type="journal article" date="2017" name="Front. Plant Sci.">
        <title>Climate Clever Clovers: New Paradigm to Reduce the Environmental Footprint of Ruminants by Breeding Low Methanogenic Forages Utilizing Haplotype Variation.</title>
        <authorList>
            <person name="Kaur P."/>
            <person name="Appels R."/>
            <person name="Bayer P.E."/>
            <person name="Keeble-Gagnere G."/>
            <person name="Wang J."/>
            <person name="Hirakawa H."/>
            <person name="Shirasawa K."/>
            <person name="Vercoe P."/>
            <person name="Stefanova K."/>
            <person name="Durmic Z."/>
            <person name="Nichols P."/>
            <person name="Revell C."/>
            <person name="Isobe S.N."/>
            <person name="Edwards D."/>
            <person name="Erskine W."/>
        </authorList>
    </citation>
    <scope>NUCLEOTIDE SEQUENCE [LARGE SCALE GENOMIC DNA]</scope>
    <source>
        <strain evidence="2">cv. Daliak</strain>
    </source>
</reference>
<dbReference type="EMBL" id="DF973673">
    <property type="protein sequence ID" value="GAU37513.1"/>
    <property type="molecule type" value="Genomic_DNA"/>
</dbReference>
<dbReference type="InterPro" id="IPR012340">
    <property type="entry name" value="NA-bd_OB-fold"/>
</dbReference>
<proteinExistence type="predicted"/>
<gene>
    <name evidence="1" type="ORF">TSUD_275650</name>
</gene>
<keyword evidence="2" id="KW-1185">Reference proteome</keyword>
<dbReference type="OrthoDB" id="10455595at2759"/>
<protein>
    <recommendedName>
        <fullName evidence="3">Replication factor A C-terminal domain-containing protein</fullName>
    </recommendedName>
</protein>